<dbReference type="InterPro" id="IPR036879">
    <property type="entry name" value="TF_MADSbox_sf"/>
</dbReference>
<dbReference type="SUPFAM" id="SSF55455">
    <property type="entry name" value="SRF-like"/>
    <property type="match status" value="1"/>
</dbReference>
<comment type="function">
    <text evidence="6">Probable transcription factor.</text>
</comment>
<keyword evidence="3" id="KW-0238">DNA-binding</keyword>
<sequence>MVRRKVEVARIENATRRQVTFSKRRMGFLKKAHELSVLCDAQVALIIFSQKGKLYEFSNSSIDQVIERYRQRVKETRVNIEDSAQNIERLKQDTNMIAKRIELLQDAQRKLLGQSLGSCSMEELHEIDNQLETSLNNIRNRKAQVYKEKIENLKAKEKHLLQENATLRKKCAIWKNHQPQTTQQKEIVEREQSCGVETDLFIGLPVATRWS</sequence>
<dbReference type="GO" id="GO:0005634">
    <property type="term" value="C:nucleus"/>
    <property type="evidence" value="ECO:0007669"/>
    <property type="project" value="UniProtKB-SubCell"/>
</dbReference>
<dbReference type="PROSITE" id="PS50066">
    <property type="entry name" value="MADS_BOX_2"/>
    <property type="match status" value="1"/>
</dbReference>
<feature type="domain" description="K-box" evidence="9">
    <location>
        <begin position="87"/>
        <end position="180"/>
    </location>
</feature>
<dbReference type="FunFam" id="3.40.1810.10:FF:000003">
    <property type="entry name" value="MADS-box transcription factor MADS-MC"/>
    <property type="match status" value="1"/>
</dbReference>
<dbReference type="GO" id="GO:0000977">
    <property type="term" value="F:RNA polymerase II transcription regulatory region sequence-specific DNA binding"/>
    <property type="evidence" value="ECO:0007669"/>
    <property type="project" value="InterPro"/>
</dbReference>
<evidence type="ECO:0000256" key="4">
    <source>
        <dbReference type="ARBA" id="ARBA00023163"/>
    </source>
</evidence>
<evidence type="ECO:0000256" key="1">
    <source>
        <dbReference type="ARBA" id="ARBA00004123"/>
    </source>
</evidence>
<evidence type="ECO:0000256" key="5">
    <source>
        <dbReference type="ARBA" id="ARBA00023242"/>
    </source>
</evidence>
<dbReference type="GO" id="GO:0045944">
    <property type="term" value="P:positive regulation of transcription by RNA polymerase II"/>
    <property type="evidence" value="ECO:0007669"/>
    <property type="project" value="InterPro"/>
</dbReference>
<dbReference type="SMART" id="SM00432">
    <property type="entry name" value="MADS"/>
    <property type="match status" value="1"/>
</dbReference>
<dbReference type="Gene3D" id="3.40.1810.10">
    <property type="entry name" value="Transcription factor, MADS-box"/>
    <property type="match status" value="1"/>
</dbReference>
<evidence type="ECO:0000256" key="3">
    <source>
        <dbReference type="ARBA" id="ARBA00023125"/>
    </source>
</evidence>
<accession>A0AAV0E6I2</accession>
<dbReference type="InterPro" id="IPR050142">
    <property type="entry name" value="MADS-box/MEF2_TF"/>
</dbReference>
<proteinExistence type="predicted"/>
<evidence type="ECO:0000256" key="6">
    <source>
        <dbReference type="ARBA" id="ARBA00037260"/>
    </source>
</evidence>
<feature type="coiled-coil region" evidence="7">
    <location>
        <begin position="136"/>
        <end position="170"/>
    </location>
</feature>
<organism evidence="10 11">
    <name type="scientific">Cuscuta epithymum</name>
    <dbReference type="NCBI Taxonomy" id="186058"/>
    <lineage>
        <taxon>Eukaryota</taxon>
        <taxon>Viridiplantae</taxon>
        <taxon>Streptophyta</taxon>
        <taxon>Embryophyta</taxon>
        <taxon>Tracheophyta</taxon>
        <taxon>Spermatophyta</taxon>
        <taxon>Magnoliopsida</taxon>
        <taxon>eudicotyledons</taxon>
        <taxon>Gunneridae</taxon>
        <taxon>Pentapetalae</taxon>
        <taxon>asterids</taxon>
        <taxon>lamiids</taxon>
        <taxon>Solanales</taxon>
        <taxon>Convolvulaceae</taxon>
        <taxon>Cuscuteae</taxon>
        <taxon>Cuscuta</taxon>
        <taxon>Cuscuta subgen. Cuscuta</taxon>
    </lineage>
</organism>
<evidence type="ECO:0000259" key="8">
    <source>
        <dbReference type="PROSITE" id="PS50066"/>
    </source>
</evidence>
<dbReference type="GO" id="GO:0046983">
    <property type="term" value="F:protein dimerization activity"/>
    <property type="evidence" value="ECO:0007669"/>
    <property type="project" value="InterPro"/>
</dbReference>
<feature type="domain" description="MADS-box" evidence="8">
    <location>
        <begin position="1"/>
        <end position="61"/>
    </location>
</feature>
<evidence type="ECO:0000313" key="10">
    <source>
        <dbReference type="EMBL" id="CAH9114383.1"/>
    </source>
</evidence>
<dbReference type="Pfam" id="PF00319">
    <property type="entry name" value="SRF-TF"/>
    <property type="match status" value="1"/>
</dbReference>
<comment type="subcellular location">
    <subcellularLocation>
        <location evidence="1">Nucleus</location>
    </subcellularLocation>
</comment>
<name>A0AAV0E6I2_9ASTE</name>
<keyword evidence="11" id="KW-1185">Reference proteome</keyword>
<keyword evidence="2" id="KW-0805">Transcription regulation</keyword>
<evidence type="ECO:0000256" key="7">
    <source>
        <dbReference type="SAM" id="Coils"/>
    </source>
</evidence>
<dbReference type="CDD" id="cd00265">
    <property type="entry name" value="MADS_MEF2_like"/>
    <property type="match status" value="1"/>
</dbReference>
<dbReference type="InterPro" id="IPR033896">
    <property type="entry name" value="MEF2-like_N"/>
</dbReference>
<keyword evidence="7" id="KW-0175">Coiled coil</keyword>
<dbReference type="GO" id="GO:0003700">
    <property type="term" value="F:DNA-binding transcription factor activity"/>
    <property type="evidence" value="ECO:0007669"/>
    <property type="project" value="InterPro"/>
</dbReference>
<dbReference type="PROSITE" id="PS51297">
    <property type="entry name" value="K_BOX"/>
    <property type="match status" value="1"/>
</dbReference>
<evidence type="ECO:0000256" key="2">
    <source>
        <dbReference type="ARBA" id="ARBA00023015"/>
    </source>
</evidence>
<protein>
    <submittedName>
        <fullName evidence="10">Uncharacterized protein</fullName>
    </submittedName>
</protein>
<keyword evidence="4" id="KW-0804">Transcription</keyword>
<dbReference type="Proteomes" id="UP001152523">
    <property type="component" value="Unassembled WGS sequence"/>
</dbReference>
<evidence type="ECO:0000313" key="11">
    <source>
        <dbReference type="Proteomes" id="UP001152523"/>
    </source>
</evidence>
<dbReference type="AlphaFoldDB" id="A0AAV0E6I2"/>
<evidence type="ECO:0000259" key="9">
    <source>
        <dbReference type="PROSITE" id="PS51297"/>
    </source>
</evidence>
<keyword evidence="5" id="KW-0539">Nucleus</keyword>
<dbReference type="EMBL" id="CAMAPF010000223">
    <property type="protein sequence ID" value="CAH9114383.1"/>
    <property type="molecule type" value="Genomic_DNA"/>
</dbReference>
<reference evidence="10" key="1">
    <citation type="submission" date="2022-07" db="EMBL/GenBank/DDBJ databases">
        <authorList>
            <person name="Macas J."/>
            <person name="Novak P."/>
            <person name="Neumann P."/>
        </authorList>
    </citation>
    <scope>NUCLEOTIDE SEQUENCE</scope>
</reference>
<comment type="caution">
    <text evidence="10">The sequence shown here is derived from an EMBL/GenBank/DDBJ whole genome shotgun (WGS) entry which is preliminary data.</text>
</comment>
<dbReference type="Pfam" id="PF01486">
    <property type="entry name" value="K-box"/>
    <property type="match status" value="1"/>
</dbReference>
<dbReference type="PANTHER" id="PTHR48019">
    <property type="entry name" value="SERUM RESPONSE FACTOR HOMOLOG"/>
    <property type="match status" value="1"/>
</dbReference>
<dbReference type="InterPro" id="IPR002100">
    <property type="entry name" value="TF_MADSbox"/>
</dbReference>
<dbReference type="InterPro" id="IPR002487">
    <property type="entry name" value="TF_Kbox"/>
</dbReference>
<gene>
    <name evidence="10" type="ORF">CEPIT_LOCUS20716</name>
</gene>
<dbReference type="PRINTS" id="PR00404">
    <property type="entry name" value="MADSDOMAIN"/>
</dbReference>
<feature type="coiled-coil region" evidence="7">
    <location>
        <begin position="66"/>
        <end position="107"/>
    </location>
</feature>